<dbReference type="KEGG" id="hty:BN2458_PEG2075"/>
<dbReference type="EC" id="2.1.1.192" evidence="14"/>
<dbReference type="GO" id="GO:0005737">
    <property type="term" value="C:cytoplasm"/>
    <property type="evidence" value="ECO:0007669"/>
    <property type="project" value="UniProtKB-SubCell"/>
</dbReference>
<feature type="binding site" evidence="14">
    <location>
        <position position="265"/>
    </location>
    <ligand>
        <name>S-adenosyl-L-methionine</name>
        <dbReference type="ChEBI" id="CHEBI:59789"/>
    </ligand>
</feature>
<evidence type="ECO:0000259" key="16">
    <source>
        <dbReference type="PROSITE" id="PS51918"/>
    </source>
</evidence>
<dbReference type="SFLD" id="SFLDS00029">
    <property type="entry name" value="Radical_SAM"/>
    <property type="match status" value="1"/>
</dbReference>
<evidence type="ECO:0000256" key="1">
    <source>
        <dbReference type="ARBA" id="ARBA00004496"/>
    </source>
</evidence>
<feature type="binding site" evidence="14">
    <location>
        <position position="364"/>
    </location>
    <ligand>
        <name>S-adenosyl-L-methionine</name>
        <dbReference type="ChEBI" id="CHEBI:59789"/>
    </ligand>
</feature>
<evidence type="ECO:0000256" key="15">
    <source>
        <dbReference type="SAM" id="MobiDB-lite"/>
    </source>
</evidence>
<dbReference type="GO" id="GO:0070475">
    <property type="term" value="P:rRNA base methylation"/>
    <property type="evidence" value="ECO:0007669"/>
    <property type="project" value="UniProtKB-UniRule"/>
</dbReference>
<dbReference type="FunFam" id="3.20.20.70:FF:000014">
    <property type="entry name" value="Probable dual-specificity RNA methyltransferase RlmN"/>
    <property type="match status" value="1"/>
</dbReference>
<dbReference type="Gene3D" id="3.20.20.70">
    <property type="entry name" value="Aldolase class I"/>
    <property type="match status" value="1"/>
</dbReference>
<evidence type="ECO:0000256" key="11">
    <source>
        <dbReference type="ARBA" id="ARBA00023004"/>
    </source>
</evidence>
<feature type="binding site" evidence="14">
    <location>
        <begin position="233"/>
        <end position="234"/>
    </location>
    <ligand>
        <name>S-adenosyl-L-methionine</name>
        <dbReference type="ChEBI" id="CHEBI:59789"/>
    </ligand>
</feature>
<keyword evidence="4 14" id="KW-0963">Cytoplasm</keyword>
<comment type="similarity">
    <text evidence="2 14">Belongs to the radical SAM superfamily. RlmN family.</text>
</comment>
<reference evidence="18" key="1">
    <citation type="submission" date="2015-11" db="EMBL/GenBank/DDBJ databases">
        <authorList>
            <person name="Anvar S.Y."/>
        </authorList>
    </citation>
    <scope>NUCLEOTIDE SEQUENCE [LARGE SCALE GENOMIC DNA]</scope>
</reference>
<evidence type="ECO:0000256" key="6">
    <source>
        <dbReference type="ARBA" id="ARBA00022603"/>
    </source>
</evidence>
<dbReference type="Proteomes" id="UP000064525">
    <property type="component" value="Chromosome I"/>
</dbReference>
<comment type="cofactor">
    <cofactor evidence="14">
        <name>[4Fe-4S] cluster</name>
        <dbReference type="ChEBI" id="CHEBI:49883"/>
    </cofactor>
    <text evidence="14">Binds 1 [4Fe-4S] cluster. The cluster is coordinated with 3 cysteines and an exchangeable S-adenosyl-L-methionine.</text>
</comment>
<feature type="binding site" evidence="14">
    <location>
        <position position="187"/>
    </location>
    <ligand>
        <name>[4Fe-4S] cluster</name>
        <dbReference type="ChEBI" id="CHEBI:49883"/>
        <note>4Fe-4S-S-AdoMet</note>
    </ligand>
</feature>
<dbReference type="SFLD" id="SFLDG01062">
    <property type="entry name" value="methyltransferase_(Class_A)"/>
    <property type="match status" value="1"/>
</dbReference>
<evidence type="ECO:0000256" key="7">
    <source>
        <dbReference type="ARBA" id="ARBA00022679"/>
    </source>
</evidence>
<organism evidence="17 18">
    <name type="scientific">Helicobacter typhlonius</name>
    <dbReference type="NCBI Taxonomy" id="76936"/>
    <lineage>
        <taxon>Bacteria</taxon>
        <taxon>Pseudomonadati</taxon>
        <taxon>Campylobacterota</taxon>
        <taxon>Epsilonproteobacteria</taxon>
        <taxon>Campylobacterales</taxon>
        <taxon>Helicobacteraceae</taxon>
        <taxon>Helicobacter</taxon>
    </lineage>
</organism>
<evidence type="ECO:0000313" key="17">
    <source>
        <dbReference type="EMBL" id="CUU40958.1"/>
    </source>
</evidence>
<sequence length="500" mass="56856">MIENEKRVNMKTQIQKNVNPHKPNKLTDTKQNTRKNTKNENANKDTHRNVPKNILDSKKLQEGTTLLPSLYNYTLDELSTLLSPSFRAKQIYHWLYHRYENDITSMNNISKAMQEFLQSHFVVSQIEPLRIETSKDGSKKYLFHTHDGHSFESVLIQMREKQSKDGIEKSEKWTMCLSSQIGCKVGCAFCFTAKGGFVRNLSAAEIVEQVVMMKRDNHIAPHKKVNIVFMGMGEPLDNLENVARAINILSELQGLSISAKRQTISTSGIAPKIKVLGSLNLGVQLAISLHAVDDELRSKLMPINKAYNIADVLKEVRTFPVDTRKRVMFEYLMIKDVNDDLKSAKKLLSLLNGIRAKVNLILFNPHEGSEFERPQMDKVKAFADFLVERGLLCTIRESKGIDISAACGQLREKVKQENGIIVPKPKALRKKLLNTESMQDSKNFIDTQLPTQNRQGKNISSNVSRETLHIDSKTQYSQNKAQSHKKTKDVFVQKGFSNED</sequence>
<evidence type="ECO:0000256" key="9">
    <source>
        <dbReference type="ARBA" id="ARBA00022694"/>
    </source>
</evidence>
<dbReference type="Gene3D" id="1.10.150.530">
    <property type="match status" value="1"/>
</dbReference>
<dbReference type="NCBIfam" id="TIGR00048">
    <property type="entry name" value="rRNA_mod_RlmN"/>
    <property type="match status" value="1"/>
</dbReference>
<feature type="domain" description="Radical SAM core" evidence="16">
    <location>
        <begin position="169"/>
        <end position="402"/>
    </location>
</feature>
<evidence type="ECO:0000256" key="12">
    <source>
        <dbReference type="ARBA" id="ARBA00023014"/>
    </source>
</evidence>
<dbReference type="CDD" id="cd01335">
    <property type="entry name" value="Radical_SAM"/>
    <property type="match status" value="1"/>
</dbReference>
<comment type="catalytic activity">
    <reaction evidence="14">
        <text>adenosine(2503) in 23S rRNA + 2 reduced [2Fe-2S]-[ferredoxin] + 2 S-adenosyl-L-methionine = 2-methyladenosine(2503) in 23S rRNA + 5'-deoxyadenosine + L-methionine + 2 oxidized [2Fe-2S]-[ferredoxin] + S-adenosyl-L-homocysteine</text>
        <dbReference type="Rhea" id="RHEA:42916"/>
        <dbReference type="Rhea" id="RHEA-COMP:10000"/>
        <dbReference type="Rhea" id="RHEA-COMP:10001"/>
        <dbReference type="Rhea" id="RHEA-COMP:10152"/>
        <dbReference type="Rhea" id="RHEA-COMP:10282"/>
        <dbReference type="ChEBI" id="CHEBI:17319"/>
        <dbReference type="ChEBI" id="CHEBI:33737"/>
        <dbReference type="ChEBI" id="CHEBI:33738"/>
        <dbReference type="ChEBI" id="CHEBI:57844"/>
        <dbReference type="ChEBI" id="CHEBI:57856"/>
        <dbReference type="ChEBI" id="CHEBI:59789"/>
        <dbReference type="ChEBI" id="CHEBI:74411"/>
        <dbReference type="ChEBI" id="CHEBI:74497"/>
        <dbReference type="EC" id="2.1.1.192"/>
    </reaction>
</comment>
<dbReference type="PANTHER" id="PTHR30544">
    <property type="entry name" value="23S RRNA METHYLTRANSFERASE"/>
    <property type="match status" value="1"/>
</dbReference>
<feature type="compositionally biased region" description="Polar residues" evidence="15">
    <location>
        <begin position="443"/>
        <end position="465"/>
    </location>
</feature>
<keyword evidence="6 14" id="KW-0489">Methyltransferase</keyword>
<feature type="binding site" evidence="14">
    <location>
        <position position="183"/>
    </location>
    <ligand>
        <name>[4Fe-4S] cluster</name>
        <dbReference type="ChEBI" id="CHEBI:49883"/>
        <note>4Fe-4S-S-AdoMet</note>
    </ligand>
</feature>
<keyword evidence="8 14" id="KW-0949">S-adenosyl-L-methionine</keyword>
<dbReference type="GO" id="GO:0000049">
    <property type="term" value="F:tRNA binding"/>
    <property type="evidence" value="ECO:0007669"/>
    <property type="project" value="UniProtKB-UniRule"/>
</dbReference>
<dbReference type="GO" id="GO:0030488">
    <property type="term" value="P:tRNA methylation"/>
    <property type="evidence" value="ECO:0007669"/>
    <property type="project" value="UniProtKB-UniRule"/>
</dbReference>
<proteinExistence type="inferred from homology"/>
<feature type="active site" description="S-methylcysteine intermediate" evidence="14">
    <location>
        <position position="407"/>
    </location>
</feature>
<keyword evidence="10 14" id="KW-0479">Metal-binding</keyword>
<dbReference type="HAMAP" id="MF_01849">
    <property type="entry name" value="RNA_methyltr_RlmN"/>
    <property type="match status" value="1"/>
</dbReference>
<dbReference type="InterPro" id="IPR058240">
    <property type="entry name" value="rSAM_sf"/>
</dbReference>
<protein>
    <recommendedName>
        <fullName evidence="14">Probable dual-specificity RNA methyltransferase RlmN</fullName>
        <ecNumber evidence="14">2.1.1.192</ecNumber>
    </recommendedName>
    <alternativeName>
        <fullName evidence="14">23S rRNA (adenine(2503)-C(2))-methyltransferase</fullName>
    </alternativeName>
    <alternativeName>
        <fullName evidence="14">23S rRNA m2A2503 methyltransferase</fullName>
    </alternativeName>
    <alternativeName>
        <fullName evidence="14">Ribosomal RNA large subunit methyltransferase N</fullName>
    </alternativeName>
    <alternativeName>
        <fullName evidence="14">tRNA (adenine(37)-C(2))-methyltransferase</fullName>
    </alternativeName>
    <alternativeName>
        <fullName evidence="14">tRNA m2A37 methyltransferase</fullName>
    </alternativeName>
</protein>
<comment type="miscellaneous">
    <text evidence="14">Reaction proceeds by a ping-pong mechanism involving intermediate methylation of a conserved cysteine residue.</text>
</comment>
<dbReference type="Pfam" id="PF21016">
    <property type="entry name" value="RlmN_N"/>
    <property type="match status" value="1"/>
</dbReference>
<dbReference type="SUPFAM" id="SSF102114">
    <property type="entry name" value="Radical SAM enzymes"/>
    <property type="match status" value="1"/>
</dbReference>
<keyword evidence="7 14" id="KW-0808">Transferase</keyword>
<dbReference type="InterPro" id="IPR027492">
    <property type="entry name" value="RNA_MTrfase_RlmN"/>
</dbReference>
<dbReference type="InterPro" id="IPR004383">
    <property type="entry name" value="rRNA_lsu_MTrfase_RlmN/Cfr"/>
</dbReference>
<dbReference type="GO" id="GO:0002935">
    <property type="term" value="F:tRNA (adenine(37)-C2)-methyltransferase activity"/>
    <property type="evidence" value="ECO:0007669"/>
    <property type="project" value="UniProtKB-UniRule"/>
</dbReference>
<comment type="subcellular location">
    <subcellularLocation>
        <location evidence="1 14">Cytoplasm</location>
    </subcellularLocation>
</comment>
<dbReference type="AlphaFoldDB" id="A0A0S4Q0E3"/>
<dbReference type="InterPro" id="IPR013785">
    <property type="entry name" value="Aldolase_TIM"/>
</dbReference>
<comment type="catalytic activity">
    <reaction evidence="14">
        <text>adenosine(37) in tRNA + 2 reduced [2Fe-2S]-[ferredoxin] + 2 S-adenosyl-L-methionine = 2-methyladenosine(37) in tRNA + 5'-deoxyadenosine + L-methionine + 2 oxidized [2Fe-2S]-[ferredoxin] + S-adenosyl-L-homocysteine</text>
        <dbReference type="Rhea" id="RHEA:43332"/>
        <dbReference type="Rhea" id="RHEA-COMP:10000"/>
        <dbReference type="Rhea" id="RHEA-COMP:10001"/>
        <dbReference type="Rhea" id="RHEA-COMP:10162"/>
        <dbReference type="Rhea" id="RHEA-COMP:10485"/>
        <dbReference type="ChEBI" id="CHEBI:17319"/>
        <dbReference type="ChEBI" id="CHEBI:33737"/>
        <dbReference type="ChEBI" id="CHEBI:33738"/>
        <dbReference type="ChEBI" id="CHEBI:57844"/>
        <dbReference type="ChEBI" id="CHEBI:57856"/>
        <dbReference type="ChEBI" id="CHEBI:59789"/>
        <dbReference type="ChEBI" id="CHEBI:74411"/>
        <dbReference type="ChEBI" id="CHEBI:74497"/>
        <dbReference type="EC" id="2.1.1.192"/>
    </reaction>
</comment>
<evidence type="ECO:0000256" key="3">
    <source>
        <dbReference type="ARBA" id="ARBA00022485"/>
    </source>
</evidence>
<feature type="binding site" evidence="14">
    <location>
        <begin position="288"/>
        <end position="290"/>
    </location>
    <ligand>
        <name>S-adenosyl-L-methionine</name>
        <dbReference type="ChEBI" id="CHEBI:59789"/>
    </ligand>
</feature>
<dbReference type="GO" id="GO:0046872">
    <property type="term" value="F:metal ion binding"/>
    <property type="evidence" value="ECO:0007669"/>
    <property type="project" value="UniProtKB-KW"/>
</dbReference>
<dbReference type="GO" id="GO:0051539">
    <property type="term" value="F:4 iron, 4 sulfur cluster binding"/>
    <property type="evidence" value="ECO:0007669"/>
    <property type="project" value="UniProtKB-UniRule"/>
</dbReference>
<evidence type="ECO:0000313" key="18">
    <source>
        <dbReference type="Proteomes" id="UP000064525"/>
    </source>
</evidence>
<evidence type="ECO:0000256" key="2">
    <source>
        <dbReference type="ARBA" id="ARBA00007544"/>
    </source>
</evidence>
<dbReference type="PANTHER" id="PTHR30544:SF5">
    <property type="entry name" value="RADICAL SAM CORE DOMAIN-CONTAINING PROTEIN"/>
    <property type="match status" value="1"/>
</dbReference>
<evidence type="ECO:0000256" key="13">
    <source>
        <dbReference type="ARBA" id="ARBA00023157"/>
    </source>
</evidence>
<dbReference type="SFLD" id="SFLDF00275">
    <property type="entry name" value="adenosine_C2_methyltransferase"/>
    <property type="match status" value="1"/>
</dbReference>
<comment type="function">
    <text evidence="14">Specifically methylates position 2 of adenine 2503 in 23S rRNA and position 2 of adenine 37 in tRNAs.</text>
</comment>
<feature type="region of interest" description="Disordered" evidence="15">
    <location>
        <begin position="1"/>
        <end position="53"/>
    </location>
</feature>
<keyword evidence="9 14" id="KW-0819">tRNA processing</keyword>
<name>A0A0S4Q0E3_9HELI</name>
<keyword evidence="3 14" id="KW-0004">4Fe-4S</keyword>
<keyword evidence="5 14" id="KW-0698">rRNA processing</keyword>
<evidence type="ECO:0000256" key="10">
    <source>
        <dbReference type="ARBA" id="ARBA00022723"/>
    </source>
</evidence>
<keyword evidence="12 14" id="KW-0411">Iron-sulfur</keyword>
<feature type="binding site" evidence="14">
    <location>
        <position position="190"/>
    </location>
    <ligand>
        <name>[4Fe-4S] cluster</name>
        <dbReference type="ChEBI" id="CHEBI:49883"/>
        <note>4Fe-4S-S-AdoMet</note>
    </ligand>
</feature>
<keyword evidence="13 14" id="KW-1015">Disulfide bond</keyword>
<dbReference type="InterPro" id="IPR040072">
    <property type="entry name" value="Methyltransferase_A"/>
</dbReference>
<dbReference type="GO" id="GO:0070040">
    <property type="term" value="F:rRNA (adenine(2503)-C2-)-methyltransferase activity"/>
    <property type="evidence" value="ECO:0007669"/>
    <property type="project" value="UniProtKB-UniRule"/>
</dbReference>
<comment type="caution">
    <text evidence="14">Lacks conserved residue(s) required for the propagation of feature annotation.</text>
</comment>
<feature type="compositionally biased region" description="Basic and acidic residues" evidence="15">
    <location>
        <begin position="37"/>
        <end position="48"/>
    </location>
</feature>
<keyword evidence="11 14" id="KW-0408">Iron</keyword>
<dbReference type="InterPro" id="IPR048641">
    <property type="entry name" value="RlmN_N"/>
</dbReference>
<dbReference type="PROSITE" id="PS51918">
    <property type="entry name" value="RADICAL_SAM"/>
    <property type="match status" value="1"/>
</dbReference>
<evidence type="ECO:0000256" key="8">
    <source>
        <dbReference type="ARBA" id="ARBA00022691"/>
    </source>
</evidence>
<feature type="region of interest" description="Disordered" evidence="15">
    <location>
        <begin position="443"/>
        <end position="500"/>
    </location>
</feature>
<evidence type="ECO:0000256" key="4">
    <source>
        <dbReference type="ARBA" id="ARBA00022490"/>
    </source>
</evidence>
<feature type="active site" description="Proton acceptor" evidence="14">
    <location>
        <position position="152"/>
    </location>
</feature>
<dbReference type="PATRIC" id="fig|76936.10.peg.2026"/>
<gene>
    <name evidence="14" type="primary">rlmN</name>
    <name evidence="17" type="ORF">BN2458_PEG2075</name>
</gene>
<dbReference type="EMBL" id="LN907858">
    <property type="protein sequence ID" value="CUU40958.1"/>
    <property type="molecule type" value="Genomic_DNA"/>
</dbReference>
<dbReference type="Pfam" id="PF04055">
    <property type="entry name" value="Radical_SAM"/>
    <property type="match status" value="1"/>
</dbReference>
<accession>A0A0S4Q0E3</accession>
<evidence type="ECO:0000256" key="5">
    <source>
        <dbReference type="ARBA" id="ARBA00022552"/>
    </source>
</evidence>
<dbReference type="GO" id="GO:0019843">
    <property type="term" value="F:rRNA binding"/>
    <property type="evidence" value="ECO:0007669"/>
    <property type="project" value="UniProtKB-UniRule"/>
</dbReference>
<evidence type="ECO:0000256" key="14">
    <source>
        <dbReference type="HAMAP-Rule" id="MF_01849"/>
    </source>
</evidence>
<dbReference type="InterPro" id="IPR007197">
    <property type="entry name" value="rSAM"/>
</dbReference>